<proteinExistence type="predicted"/>
<evidence type="ECO:0008006" key="3">
    <source>
        <dbReference type="Google" id="ProtNLM"/>
    </source>
</evidence>
<dbReference type="AlphaFoldDB" id="A0A1M5PQT7"/>
<dbReference type="OrthoDB" id="5600793at2"/>
<dbReference type="STRING" id="634436.SAMN05216361_3555"/>
<reference evidence="2" key="1">
    <citation type="submission" date="2016-11" db="EMBL/GenBank/DDBJ databases">
        <authorList>
            <person name="Varghese N."/>
            <person name="Submissions S."/>
        </authorList>
    </citation>
    <scope>NUCLEOTIDE SEQUENCE [LARGE SCALE GENOMIC DNA]</scope>
    <source>
        <strain evidence="2">CGMCC 1.8995</strain>
    </source>
</reference>
<dbReference type="InterPro" id="IPR021363">
    <property type="entry name" value="DUF2835"/>
</dbReference>
<sequence>MTNKDTIYFFTLNEPYSSCQALYSGLVPHAVLTAENGARVQVPAGRVRQFIDSRGLCGRFRLIITQENKIKSFERIR</sequence>
<dbReference type="Pfam" id="PF11197">
    <property type="entry name" value="DUF2835"/>
    <property type="match status" value="1"/>
</dbReference>
<keyword evidence="2" id="KW-1185">Reference proteome</keyword>
<evidence type="ECO:0000313" key="1">
    <source>
        <dbReference type="EMBL" id="SHH03976.1"/>
    </source>
</evidence>
<dbReference type="RefSeq" id="WP_073324526.1">
    <property type="nucleotide sequence ID" value="NZ_FQWD01000006.1"/>
</dbReference>
<accession>A0A1M5PQT7</accession>
<name>A0A1M5PQT7_9ALTE</name>
<dbReference type="EMBL" id="FQWD01000006">
    <property type="protein sequence ID" value="SHH03976.1"/>
    <property type="molecule type" value="Genomic_DNA"/>
</dbReference>
<dbReference type="Proteomes" id="UP000184520">
    <property type="component" value="Unassembled WGS sequence"/>
</dbReference>
<gene>
    <name evidence="1" type="ORF">SAMN05216361_3555</name>
</gene>
<organism evidence="1 2">
    <name type="scientific">Marisediminitalea aggregata</name>
    <dbReference type="NCBI Taxonomy" id="634436"/>
    <lineage>
        <taxon>Bacteria</taxon>
        <taxon>Pseudomonadati</taxon>
        <taxon>Pseudomonadota</taxon>
        <taxon>Gammaproteobacteria</taxon>
        <taxon>Alteromonadales</taxon>
        <taxon>Alteromonadaceae</taxon>
        <taxon>Marisediminitalea</taxon>
    </lineage>
</organism>
<protein>
    <recommendedName>
        <fullName evidence="3">DUF2835 domain-containing protein</fullName>
    </recommendedName>
</protein>
<evidence type="ECO:0000313" key="2">
    <source>
        <dbReference type="Proteomes" id="UP000184520"/>
    </source>
</evidence>